<sequence>MGASSGIALKSLQWFNRGIQFACCGLILALTSYFLAAMSNHSINIPTSLRAVEGISGIGVLYTALGILLVCCLAGFTLTSFLAILLDIAFVGAFIYVATVYKDGTSSCSGDNVKTFFGTGSASSTVPATSSGGVPLPSYRTACRMESANLAVAIVAIVFFVISALTELMLGRHRKKEQRFGPSPANNYTSGYGSTRRRTGMLGSIFRRKTAKDTAYNENELPTHTEPDQLRMSYNTDTTHVDNNPTNVY</sequence>
<dbReference type="AlphaFoldDB" id="A0A2T3AC80"/>
<keyword evidence="2" id="KW-0812">Transmembrane</keyword>
<evidence type="ECO:0008006" key="5">
    <source>
        <dbReference type="Google" id="ProtNLM"/>
    </source>
</evidence>
<proteinExistence type="predicted"/>
<gene>
    <name evidence="3" type="ORF">BD289DRAFT_337807</name>
</gene>
<dbReference type="Proteomes" id="UP000241462">
    <property type="component" value="Unassembled WGS sequence"/>
</dbReference>
<dbReference type="InParanoid" id="A0A2T3AC80"/>
<evidence type="ECO:0000313" key="3">
    <source>
        <dbReference type="EMBL" id="PSR90818.1"/>
    </source>
</evidence>
<name>A0A2T3AC80_9PEZI</name>
<dbReference type="OrthoDB" id="5342507at2759"/>
<feature type="transmembrane region" description="Helical" evidence="2">
    <location>
        <begin position="150"/>
        <end position="170"/>
    </location>
</feature>
<protein>
    <recommendedName>
        <fullName evidence="5">MARVEL domain-containing protein</fullName>
    </recommendedName>
</protein>
<accession>A0A2T3AC80</accession>
<feature type="non-terminal residue" evidence="3">
    <location>
        <position position="249"/>
    </location>
</feature>
<keyword evidence="2" id="KW-0472">Membrane</keyword>
<feature type="compositionally biased region" description="Polar residues" evidence="1">
    <location>
        <begin position="184"/>
        <end position="193"/>
    </location>
</feature>
<reference evidence="3 4" key="1">
    <citation type="journal article" date="2018" name="Mycol. Prog.">
        <title>Coniella lustricola, a new species from submerged detritus.</title>
        <authorList>
            <person name="Raudabaugh D.B."/>
            <person name="Iturriaga T."/>
            <person name="Carver A."/>
            <person name="Mondo S."/>
            <person name="Pangilinan J."/>
            <person name="Lipzen A."/>
            <person name="He G."/>
            <person name="Amirebrahimi M."/>
            <person name="Grigoriev I.V."/>
            <person name="Miller A.N."/>
        </authorList>
    </citation>
    <scope>NUCLEOTIDE SEQUENCE [LARGE SCALE GENOMIC DNA]</scope>
    <source>
        <strain evidence="3 4">B22-T-1</strain>
    </source>
</reference>
<dbReference type="STRING" id="2025994.A0A2T3AC80"/>
<keyword evidence="4" id="KW-1185">Reference proteome</keyword>
<feature type="transmembrane region" description="Helical" evidence="2">
    <location>
        <begin position="81"/>
        <end position="101"/>
    </location>
</feature>
<feature type="transmembrane region" description="Helical" evidence="2">
    <location>
        <begin position="55"/>
        <end position="74"/>
    </location>
</feature>
<keyword evidence="2" id="KW-1133">Transmembrane helix</keyword>
<evidence type="ECO:0000256" key="2">
    <source>
        <dbReference type="SAM" id="Phobius"/>
    </source>
</evidence>
<evidence type="ECO:0000313" key="4">
    <source>
        <dbReference type="Proteomes" id="UP000241462"/>
    </source>
</evidence>
<feature type="transmembrane region" description="Helical" evidence="2">
    <location>
        <begin position="21"/>
        <end position="43"/>
    </location>
</feature>
<evidence type="ECO:0000256" key="1">
    <source>
        <dbReference type="SAM" id="MobiDB-lite"/>
    </source>
</evidence>
<organism evidence="3 4">
    <name type="scientific">Coniella lustricola</name>
    <dbReference type="NCBI Taxonomy" id="2025994"/>
    <lineage>
        <taxon>Eukaryota</taxon>
        <taxon>Fungi</taxon>
        <taxon>Dikarya</taxon>
        <taxon>Ascomycota</taxon>
        <taxon>Pezizomycotina</taxon>
        <taxon>Sordariomycetes</taxon>
        <taxon>Sordariomycetidae</taxon>
        <taxon>Diaporthales</taxon>
        <taxon>Schizoparmaceae</taxon>
        <taxon>Coniella</taxon>
    </lineage>
</organism>
<feature type="region of interest" description="Disordered" evidence="1">
    <location>
        <begin position="175"/>
        <end position="196"/>
    </location>
</feature>
<dbReference type="EMBL" id="KZ678415">
    <property type="protein sequence ID" value="PSR90818.1"/>
    <property type="molecule type" value="Genomic_DNA"/>
</dbReference>